<dbReference type="GO" id="GO:0072657">
    <property type="term" value="P:protein localization to membrane"/>
    <property type="evidence" value="ECO:0007669"/>
    <property type="project" value="Ensembl"/>
</dbReference>
<dbReference type="RefSeq" id="XP_026506935.1">
    <property type="nucleotide sequence ID" value="XM_026651150.2"/>
</dbReference>
<evidence type="ECO:0000259" key="1">
    <source>
        <dbReference type="Pfam" id="PF15702"/>
    </source>
</evidence>
<dbReference type="InterPro" id="IPR011044">
    <property type="entry name" value="Quino_amine_DH_bsu"/>
</dbReference>
<dbReference type="GO" id="GO:0009306">
    <property type="term" value="P:protein secretion"/>
    <property type="evidence" value="ECO:0007669"/>
    <property type="project" value="Ensembl"/>
</dbReference>
<dbReference type="GO" id="GO:0031084">
    <property type="term" value="C:BLOC-2 complex"/>
    <property type="evidence" value="ECO:0007669"/>
    <property type="project" value="Ensembl"/>
</dbReference>
<feature type="domain" description="BLOC-2 complex member HPS6 N-terminal" evidence="1">
    <location>
        <begin position="1"/>
        <end position="379"/>
    </location>
</feature>
<dbReference type="Pfam" id="PF15702">
    <property type="entry name" value="HPS6"/>
    <property type="match status" value="1"/>
</dbReference>
<dbReference type="GO" id="GO:0031267">
    <property type="term" value="F:small GTPase binding"/>
    <property type="evidence" value="ECO:0007669"/>
    <property type="project" value="Ensembl"/>
</dbReference>
<dbReference type="GO" id="GO:0005829">
    <property type="term" value="C:cytosol"/>
    <property type="evidence" value="ECO:0007669"/>
    <property type="project" value="Ensembl"/>
</dbReference>
<dbReference type="GO" id="GO:0032418">
    <property type="term" value="P:lysosome localization"/>
    <property type="evidence" value="ECO:0007669"/>
    <property type="project" value="Ensembl"/>
</dbReference>
<sequence length="823" mass="90574">MKRAGALRQVSDFSDFVSGRRLRELLSQRGPGEAPRHVQTSPDGQHLLLLLRGRPVLQPQVLTFQRLGTGAGDLERSWQPPQPPITGLLFLQSPAALTSWVLAVVWEQGRTEVWGFVPALGWQLQQTLELCHGARARIVSICSQGSSLVWCEERPPSDAHLDPGRGAFRYCICTRALEVGEQGAHLGAMRIVVHNSPQYQVLASPQHVFLVPTGATFASVSTFLLIWCPREAKVTIVAPSGRFVHSEVLHSSDFKKLVFGSVGLLLSAAPLDIHTCALSSCGGLLMLSTQGTVHLVQPDGTWRHVCDLGGSCLAQGDPVQLKVFGSTLTCVLAGVLYLIDLTSGRLIEKKLLSTREVHFLESPSREEEIQLLTPTGIYCFSFSSPEEGGRPEPTLVEMVFEEACKYYQRRSLSSSQLTVEKLKKGEMFQAPIALSSILQHSLPRKERAAKGLPETYAKLVSTLSLDLQSYLSLELLKSCIVGASESEVDRCCEELVEQEVSRLLRLDLDRENLAYLNSVFNSFPKASWKAIRSSLQLQQNGDGLLVARATSDLWKKVLGGPVPNWSQQEEMGLNGVVPLFELICGSLHRFKPKWLPGFVELTQQYVGASWTYSTHEGPEGGGPLYKRALAVLDRQRHRTASDRELEIELLLGSARPKAVLQAVQLLIRLRRWQRVVEAAEKFSKLSPLLNKEIFTTLLAQFAQHRDLDPYLAALWELCPADLTVSDILSIVLQHLPSSEGDPAPFCAGGAPLTLALLKPLLHKVAQHQCTQDELYADILQGPPFPPPAPPRQHRAGPKAAPEMLQQAGTCRTPFPGCNLSDAV</sequence>
<reference evidence="3" key="1">
    <citation type="submission" date="2025-08" db="UniProtKB">
        <authorList>
            <consortium name="Ensembl"/>
        </authorList>
    </citation>
    <scope>IDENTIFICATION</scope>
</reference>
<dbReference type="InterPro" id="IPR046822">
    <property type="entry name" value="HPS6_C"/>
</dbReference>
<dbReference type="InParanoid" id="A0A674I6N4"/>
<feature type="domain" description="BLOC-2 complex member HPS6 C-terminal" evidence="2">
    <location>
        <begin position="397"/>
        <end position="791"/>
    </location>
</feature>
<keyword evidence="4" id="KW-1185">Reference proteome</keyword>
<proteinExistence type="predicted"/>
<evidence type="ECO:0000259" key="2">
    <source>
        <dbReference type="Pfam" id="PF20468"/>
    </source>
</evidence>
<dbReference type="PANTHER" id="PTHR14696:SF2">
    <property type="entry name" value="BLOC-2 COMPLEX MEMBER HPS6"/>
    <property type="match status" value="1"/>
</dbReference>
<protein>
    <submittedName>
        <fullName evidence="3">HPS6 biosis of lysosomal organelles complex 2 subunit 3</fullName>
    </submittedName>
</protein>
<evidence type="ECO:0000313" key="3">
    <source>
        <dbReference type="Ensembl" id="ENSTMTP00000003527.1"/>
    </source>
</evidence>
<dbReference type="PANTHER" id="PTHR14696">
    <property type="entry name" value="HERMANSKY-PUDLAK SYNDROME 6 PROTEIN"/>
    <property type="match status" value="1"/>
</dbReference>
<dbReference type="Proteomes" id="UP000472274">
    <property type="component" value="Unplaced"/>
</dbReference>
<dbReference type="GO" id="GO:0055088">
    <property type="term" value="P:lipid homeostasis"/>
    <property type="evidence" value="ECO:0007669"/>
    <property type="project" value="Ensembl"/>
</dbReference>
<dbReference type="GeneID" id="112117683"/>
<dbReference type="GO" id="GO:0030742">
    <property type="term" value="F:GTP-dependent protein binding"/>
    <property type="evidence" value="ECO:0007669"/>
    <property type="project" value="Ensembl"/>
</dbReference>
<dbReference type="GO" id="GO:0007596">
    <property type="term" value="P:blood coagulation"/>
    <property type="evidence" value="ECO:0007669"/>
    <property type="project" value="Ensembl"/>
</dbReference>
<dbReference type="SUPFAM" id="SSF50969">
    <property type="entry name" value="YVTN repeat-like/Quinoprotein amine dehydrogenase"/>
    <property type="match status" value="1"/>
</dbReference>
<dbReference type="AlphaFoldDB" id="A0A674I6N4"/>
<dbReference type="GO" id="GO:0043473">
    <property type="term" value="P:pigmentation"/>
    <property type="evidence" value="ECO:0007669"/>
    <property type="project" value="Ensembl"/>
</dbReference>
<name>A0A674I6N4_9SAUR</name>
<accession>A0A674I6N4</accession>
<evidence type="ECO:0000313" key="4">
    <source>
        <dbReference type="Proteomes" id="UP000472274"/>
    </source>
</evidence>
<gene>
    <name evidence="3" type="primary">HPS6</name>
</gene>
<dbReference type="GO" id="GO:0005765">
    <property type="term" value="C:lysosomal membrane"/>
    <property type="evidence" value="ECO:0007669"/>
    <property type="project" value="Ensembl"/>
</dbReference>
<dbReference type="InterPro" id="IPR046823">
    <property type="entry name" value="HPS6_N"/>
</dbReference>
<organism evidence="3 4">
    <name type="scientific">Terrapene triunguis</name>
    <name type="common">Three-toed box turtle</name>
    <dbReference type="NCBI Taxonomy" id="2587831"/>
    <lineage>
        <taxon>Eukaryota</taxon>
        <taxon>Metazoa</taxon>
        <taxon>Chordata</taxon>
        <taxon>Craniata</taxon>
        <taxon>Vertebrata</taxon>
        <taxon>Euteleostomi</taxon>
        <taxon>Archelosauria</taxon>
        <taxon>Testudinata</taxon>
        <taxon>Testudines</taxon>
        <taxon>Cryptodira</taxon>
        <taxon>Durocryptodira</taxon>
        <taxon>Testudinoidea</taxon>
        <taxon>Emydidae</taxon>
        <taxon>Terrapene</taxon>
    </lineage>
</organism>
<dbReference type="Pfam" id="PF20468">
    <property type="entry name" value="HPS6_C"/>
    <property type="match status" value="1"/>
</dbReference>
<dbReference type="FunCoup" id="A0A674I6N4">
    <property type="interactions" value="142"/>
</dbReference>
<dbReference type="GO" id="GO:0006629">
    <property type="term" value="P:lipid metabolic process"/>
    <property type="evidence" value="ECO:0007669"/>
    <property type="project" value="Ensembl"/>
</dbReference>
<dbReference type="Ensembl" id="ENSTMTT00000003657.1">
    <property type="protein sequence ID" value="ENSTMTP00000003527.1"/>
    <property type="gene ID" value="ENSTMTG00000002625.1"/>
</dbReference>
<dbReference type="InterPro" id="IPR017218">
    <property type="entry name" value="BLOC-2_complex_Hps6_subunit"/>
</dbReference>
<dbReference type="GO" id="GO:0005654">
    <property type="term" value="C:nucleoplasm"/>
    <property type="evidence" value="ECO:0007669"/>
    <property type="project" value="Ensembl"/>
</dbReference>
<reference evidence="3" key="2">
    <citation type="submission" date="2025-09" db="UniProtKB">
        <authorList>
            <consortium name="Ensembl"/>
        </authorList>
    </citation>
    <scope>IDENTIFICATION</scope>
</reference>
<dbReference type="CTD" id="79803"/>
<dbReference type="GeneTree" id="ENSGT00390000001546"/>